<protein>
    <submittedName>
        <fullName evidence="7">MFS transporter</fullName>
    </submittedName>
</protein>
<comment type="subcellular location">
    <subcellularLocation>
        <location evidence="1">Cell membrane</location>
        <topology evidence="1">Multi-pass membrane protein</topology>
    </subcellularLocation>
</comment>
<evidence type="ECO:0000256" key="2">
    <source>
        <dbReference type="ARBA" id="ARBA00022692"/>
    </source>
</evidence>
<dbReference type="RefSeq" id="WP_301131634.1">
    <property type="nucleotide sequence ID" value="NZ_JAUHPW010000003.1"/>
</dbReference>
<feature type="transmembrane region" description="Helical" evidence="5">
    <location>
        <begin position="163"/>
        <end position="181"/>
    </location>
</feature>
<evidence type="ECO:0000256" key="5">
    <source>
        <dbReference type="SAM" id="Phobius"/>
    </source>
</evidence>
<feature type="domain" description="Major facilitator superfamily (MFS) profile" evidence="6">
    <location>
        <begin position="7"/>
        <end position="386"/>
    </location>
</feature>
<dbReference type="Pfam" id="PF07690">
    <property type="entry name" value="MFS_1"/>
    <property type="match status" value="1"/>
</dbReference>
<evidence type="ECO:0000313" key="8">
    <source>
        <dbReference type="Proteomes" id="UP001172728"/>
    </source>
</evidence>
<reference evidence="7" key="1">
    <citation type="submission" date="2023-06" db="EMBL/GenBank/DDBJ databases">
        <title>Sysu t00192.</title>
        <authorList>
            <person name="Gao L."/>
            <person name="Fang B.-Z."/>
            <person name="Li W.-J."/>
        </authorList>
    </citation>
    <scope>NUCLEOTIDE SEQUENCE</scope>
    <source>
        <strain evidence="7">SYSU T00192</strain>
    </source>
</reference>
<keyword evidence="3 5" id="KW-1133">Transmembrane helix</keyword>
<dbReference type="InterPro" id="IPR020846">
    <property type="entry name" value="MFS_dom"/>
</dbReference>
<organism evidence="7 8">
    <name type="scientific">Demequina litoralis</name>
    <dbReference type="NCBI Taxonomy" id="3051660"/>
    <lineage>
        <taxon>Bacteria</taxon>
        <taxon>Bacillati</taxon>
        <taxon>Actinomycetota</taxon>
        <taxon>Actinomycetes</taxon>
        <taxon>Micrococcales</taxon>
        <taxon>Demequinaceae</taxon>
        <taxon>Demequina</taxon>
    </lineage>
</organism>
<gene>
    <name evidence="7" type="ORF">QQX09_04835</name>
</gene>
<feature type="transmembrane region" description="Helical" evidence="5">
    <location>
        <begin position="46"/>
        <end position="65"/>
    </location>
</feature>
<dbReference type="Proteomes" id="UP001172728">
    <property type="component" value="Unassembled WGS sequence"/>
</dbReference>
<name>A0ABT8G7S5_9MICO</name>
<dbReference type="InterPro" id="IPR036259">
    <property type="entry name" value="MFS_trans_sf"/>
</dbReference>
<comment type="caution">
    <text evidence="7">The sequence shown here is derived from an EMBL/GenBank/DDBJ whole genome shotgun (WGS) entry which is preliminary data.</text>
</comment>
<dbReference type="PROSITE" id="PS50850">
    <property type="entry name" value="MFS"/>
    <property type="match status" value="1"/>
</dbReference>
<feature type="transmembrane region" description="Helical" evidence="5">
    <location>
        <begin position="364"/>
        <end position="383"/>
    </location>
</feature>
<dbReference type="InterPro" id="IPR052524">
    <property type="entry name" value="MFS_Cyanate_Porter"/>
</dbReference>
<feature type="transmembrane region" description="Helical" evidence="5">
    <location>
        <begin position="134"/>
        <end position="157"/>
    </location>
</feature>
<evidence type="ECO:0000256" key="4">
    <source>
        <dbReference type="ARBA" id="ARBA00023136"/>
    </source>
</evidence>
<dbReference type="SUPFAM" id="SSF103473">
    <property type="entry name" value="MFS general substrate transporter"/>
    <property type="match status" value="1"/>
</dbReference>
<feature type="transmembrane region" description="Helical" evidence="5">
    <location>
        <begin position="100"/>
        <end position="122"/>
    </location>
</feature>
<accession>A0ABT8G7S5</accession>
<feature type="transmembrane region" description="Helical" evidence="5">
    <location>
        <begin position="209"/>
        <end position="232"/>
    </location>
</feature>
<dbReference type="PANTHER" id="PTHR23523">
    <property type="match status" value="1"/>
</dbReference>
<keyword evidence="4 5" id="KW-0472">Membrane</keyword>
<evidence type="ECO:0000256" key="1">
    <source>
        <dbReference type="ARBA" id="ARBA00004651"/>
    </source>
</evidence>
<feature type="transmembrane region" description="Helical" evidence="5">
    <location>
        <begin position="244"/>
        <end position="265"/>
    </location>
</feature>
<evidence type="ECO:0000256" key="3">
    <source>
        <dbReference type="ARBA" id="ARBA00022989"/>
    </source>
</evidence>
<feature type="transmembrane region" description="Helical" evidence="5">
    <location>
        <begin position="77"/>
        <end position="94"/>
    </location>
</feature>
<dbReference type="PANTHER" id="PTHR23523:SF2">
    <property type="entry name" value="2-NITROIMIDAZOLE TRANSPORTER"/>
    <property type="match status" value="1"/>
</dbReference>
<feature type="transmembrane region" description="Helical" evidence="5">
    <location>
        <begin position="272"/>
        <end position="291"/>
    </location>
</feature>
<dbReference type="InterPro" id="IPR011701">
    <property type="entry name" value="MFS"/>
</dbReference>
<feature type="transmembrane region" description="Helical" evidence="5">
    <location>
        <begin position="338"/>
        <end position="358"/>
    </location>
</feature>
<keyword evidence="2 5" id="KW-0812">Transmembrane</keyword>
<evidence type="ECO:0000313" key="7">
    <source>
        <dbReference type="EMBL" id="MDN4475184.1"/>
    </source>
</evidence>
<feature type="transmembrane region" description="Helical" evidence="5">
    <location>
        <begin position="297"/>
        <end position="317"/>
    </location>
</feature>
<proteinExistence type="predicted"/>
<dbReference type="EMBL" id="JAUHPW010000003">
    <property type="protein sequence ID" value="MDN4475184.1"/>
    <property type="molecule type" value="Genomic_DNA"/>
</dbReference>
<dbReference type="Gene3D" id="1.20.1250.20">
    <property type="entry name" value="MFS general substrate transporter like domains"/>
    <property type="match status" value="1"/>
</dbReference>
<keyword evidence="8" id="KW-1185">Reference proteome</keyword>
<sequence>MTGRSRGGLAAALAVYLVALTLRPAQTSVGPVLGDIGADLGLGEGALGLLGALPLLGFAAVSPLVHRLSSRWGAEGTLLAALAGLVLGVVVRSWTGAPGLWLGTAVIGATVAIGNVLVPVIVKRDFPDRIALATGAYSAVIAGSAAVGAAVAVPLAAAGTWRLALGVWAVPFAVVALVWWLRTRVRHDAEATVAEVDLAHSSVWRSATAWLVTGFMGLQATSFYVLVTWLPTIEASFGVSAHTAGIHLFVYQMVGIVGGLLIPFVMRPASQVGAAVTSTLFITVGTAGLLVAPDAVVAWIVIAGLGSGASLVMALSLMSLRGRTPSETTQLSGMAQSIGYLLAAVGPVAAGVLAEATGSWTPTLILLLAFAAGQLVVGLAVGVDRRARL</sequence>
<evidence type="ECO:0000259" key="6">
    <source>
        <dbReference type="PROSITE" id="PS50850"/>
    </source>
</evidence>